<dbReference type="Proteomes" id="UP000230802">
    <property type="component" value="Unassembled WGS sequence"/>
</dbReference>
<dbReference type="InterPro" id="IPR027417">
    <property type="entry name" value="P-loop_NTPase"/>
</dbReference>
<evidence type="ECO:0000313" key="1">
    <source>
        <dbReference type="EMBL" id="PIP64857.1"/>
    </source>
</evidence>
<dbReference type="AlphaFoldDB" id="A0A2H0C4K7"/>
<organism evidence="1 2">
    <name type="scientific">Candidatus Roizmanbacteria bacterium CG22_combo_CG10-13_8_21_14_all_33_16</name>
    <dbReference type="NCBI Taxonomy" id="1974859"/>
    <lineage>
        <taxon>Bacteria</taxon>
        <taxon>Candidatus Roizmaniibacteriota</taxon>
    </lineage>
</organism>
<dbReference type="SUPFAM" id="SSF52540">
    <property type="entry name" value="P-loop containing nucleoside triphosphate hydrolases"/>
    <property type="match status" value="1"/>
</dbReference>
<evidence type="ECO:0008006" key="3">
    <source>
        <dbReference type="Google" id="ProtNLM"/>
    </source>
</evidence>
<comment type="caution">
    <text evidence="1">The sequence shown here is derived from an EMBL/GenBank/DDBJ whole genome shotgun (WGS) entry which is preliminary data.</text>
</comment>
<proteinExistence type="predicted"/>
<name>A0A2H0C4K7_9BACT</name>
<evidence type="ECO:0000313" key="2">
    <source>
        <dbReference type="Proteomes" id="UP000230802"/>
    </source>
</evidence>
<dbReference type="EMBL" id="PCTD01000010">
    <property type="protein sequence ID" value="PIP64857.1"/>
    <property type="molecule type" value="Genomic_DNA"/>
</dbReference>
<dbReference type="Pfam" id="PF13177">
    <property type="entry name" value="DNA_pol3_delta2"/>
    <property type="match status" value="1"/>
</dbReference>
<protein>
    <recommendedName>
        <fullName evidence="3">DNA polymerase III delta N-terminal domain-containing protein</fullName>
    </recommendedName>
</protein>
<reference evidence="1 2" key="1">
    <citation type="submission" date="2017-09" db="EMBL/GenBank/DDBJ databases">
        <title>Depth-based differentiation of microbial function through sediment-hosted aquifers and enrichment of novel symbionts in the deep terrestrial subsurface.</title>
        <authorList>
            <person name="Probst A.J."/>
            <person name="Ladd B."/>
            <person name="Jarett J.K."/>
            <person name="Geller-Mcgrath D.E."/>
            <person name="Sieber C.M."/>
            <person name="Emerson J.B."/>
            <person name="Anantharaman K."/>
            <person name="Thomas B.C."/>
            <person name="Malmstrom R."/>
            <person name="Stieglmeier M."/>
            <person name="Klingl A."/>
            <person name="Woyke T."/>
            <person name="Ryan C.M."/>
            <person name="Banfield J.F."/>
        </authorList>
    </citation>
    <scope>NUCLEOTIDE SEQUENCE [LARGE SCALE GENOMIC DNA]</scope>
    <source>
        <strain evidence="1">CG22_combo_CG10-13_8_21_14_all_33_16</strain>
    </source>
</reference>
<sequence length="230" mass="26837">DFIYYMNISTIPLLIITNSNEGFEGYIKKFIAENTPEFKEINTIEPEKNEITIDQIRSIYGMIKHIPQQRRLIIIKSFDSAKTLTQNAILKLLEEKTVNTQFVLQAKNLNKIIDTIQSRVKVINLVQSEKVLDETYKKLIELIITQSKAKSLAFLNEKEFTNPNLEFINKFLINLQLYFLSTKELNQNQIIIIINKSFEYQKQLGSINLNLQLTLDSILIFIYTVINIKE</sequence>
<dbReference type="Gene3D" id="3.40.50.300">
    <property type="entry name" value="P-loop containing nucleotide triphosphate hydrolases"/>
    <property type="match status" value="1"/>
</dbReference>
<accession>A0A2H0C4K7</accession>
<feature type="non-terminal residue" evidence="1">
    <location>
        <position position="1"/>
    </location>
</feature>
<gene>
    <name evidence="1" type="ORF">COW96_00190</name>
</gene>